<evidence type="ECO:0000256" key="1">
    <source>
        <dbReference type="ARBA" id="ARBA00008894"/>
    </source>
</evidence>
<accession>M8CWY1</accession>
<dbReference type="AlphaFoldDB" id="M8CWY1"/>
<feature type="compositionally biased region" description="Basic and acidic residues" evidence="6">
    <location>
        <begin position="185"/>
        <end position="207"/>
    </location>
</feature>
<keyword evidence="3" id="KW-0677">Repeat</keyword>
<dbReference type="PANTHER" id="PTHR33377">
    <property type="entry name" value="OS10G0134700 PROTEIN-RELATED"/>
    <property type="match status" value="1"/>
</dbReference>
<dbReference type="PANTHER" id="PTHR33377:SF56">
    <property type="entry name" value="RX N-TERMINAL DOMAIN-CONTAINING PROTEIN"/>
    <property type="match status" value="1"/>
</dbReference>
<keyword evidence="5" id="KW-0611">Plant defense</keyword>
<evidence type="ECO:0000313" key="8">
    <source>
        <dbReference type="EnsemblPlants" id="EMT32212"/>
    </source>
</evidence>
<evidence type="ECO:0000256" key="4">
    <source>
        <dbReference type="ARBA" id="ARBA00022741"/>
    </source>
</evidence>
<dbReference type="GO" id="GO:0006952">
    <property type="term" value="P:defense response"/>
    <property type="evidence" value="ECO:0007669"/>
    <property type="project" value="UniProtKB-KW"/>
</dbReference>
<evidence type="ECO:0000256" key="5">
    <source>
        <dbReference type="ARBA" id="ARBA00022821"/>
    </source>
</evidence>
<name>M8CWY1_AEGTA</name>
<protein>
    <recommendedName>
        <fullName evidence="7">Disease resistance N-terminal domain-containing protein</fullName>
    </recommendedName>
</protein>
<feature type="compositionally biased region" description="Low complexity" evidence="6">
    <location>
        <begin position="94"/>
        <end position="120"/>
    </location>
</feature>
<evidence type="ECO:0000256" key="2">
    <source>
        <dbReference type="ARBA" id="ARBA00022614"/>
    </source>
</evidence>
<evidence type="ECO:0000256" key="6">
    <source>
        <dbReference type="SAM" id="MobiDB-lite"/>
    </source>
</evidence>
<evidence type="ECO:0000256" key="3">
    <source>
        <dbReference type="ARBA" id="ARBA00022737"/>
    </source>
</evidence>
<evidence type="ECO:0000259" key="7">
    <source>
        <dbReference type="Pfam" id="PF18052"/>
    </source>
</evidence>
<keyword evidence="4" id="KW-0547">Nucleotide-binding</keyword>
<dbReference type="Pfam" id="PF18052">
    <property type="entry name" value="Rx_N"/>
    <property type="match status" value="1"/>
</dbReference>
<organism evidence="8">
    <name type="scientific">Aegilops tauschii</name>
    <name type="common">Tausch's goatgrass</name>
    <name type="synonym">Aegilops squarrosa</name>
    <dbReference type="NCBI Taxonomy" id="37682"/>
    <lineage>
        <taxon>Eukaryota</taxon>
        <taxon>Viridiplantae</taxon>
        <taxon>Streptophyta</taxon>
        <taxon>Embryophyta</taxon>
        <taxon>Tracheophyta</taxon>
        <taxon>Spermatophyta</taxon>
        <taxon>Magnoliopsida</taxon>
        <taxon>Liliopsida</taxon>
        <taxon>Poales</taxon>
        <taxon>Poaceae</taxon>
        <taxon>BOP clade</taxon>
        <taxon>Pooideae</taxon>
        <taxon>Triticodae</taxon>
        <taxon>Triticeae</taxon>
        <taxon>Triticinae</taxon>
        <taxon>Aegilops</taxon>
    </lineage>
</organism>
<proteinExistence type="inferred from homology"/>
<feature type="region of interest" description="Disordered" evidence="6">
    <location>
        <begin position="183"/>
        <end position="224"/>
    </location>
</feature>
<reference evidence="8" key="1">
    <citation type="submission" date="2015-06" db="UniProtKB">
        <authorList>
            <consortium name="EnsemblPlants"/>
        </authorList>
    </citation>
    <scope>IDENTIFICATION</scope>
</reference>
<comment type="similarity">
    <text evidence="1">Belongs to the disease resistance NB-LRR family.</text>
</comment>
<keyword evidence="2" id="KW-0433">Leucine-rich repeat</keyword>
<feature type="domain" description="Disease resistance N-terminal" evidence="7">
    <location>
        <begin position="15"/>
        <end position="92"/>
    </location>
</feature>
<feature type="region of interest" description="Disordered" evidence="6">
    <location>
        <begin position="80"/>
        <end position="129"/>
    </location>
</feature>
<dbReference type="GO" id="GO:0000166">
    <property type="term" value="F:nucleotide binding"/>
    <property type="evidence" value="ECO:0007669"/>
    <property type="project" value="UniProtKB-KW"/>
</dbReference>
<feature type="compositionally biased region" description="Acidic residues" evidence="6">
    <location>
        <begin position="212"/>
        <end position="224"/>
    </location>
</feature>
<sequence>MAEYAVNSMANAVTNELISRVFSGLVQKYGKDAATSEKLQRLEMLLIKINSTIEMSEKRTMESTSLLQWRDKLKEAASEGDEVLSSFPQRPKDAQATSNANNGNQQQGEAVSSSAVAPAPTADVGPLSFTRTSVNNMLTIKKGILNIKLRYRPVACRGNDKKCTNSGHMGHRSKSLVIITTMPRSQDEQQPDDKKLAQEQQHQRWEIQSDQQADEDENENASHK</sequence>
<dbReference type="InterPro" id="IPR041118">
    <property type="entry name" value="Rx_N"/>
</dbReference>
<dbReference type="EnsemblPlants" id="EMT32212">
    <property type="protein sequence ID" value="EMT32212"/>
    <property type="gene ID" value="F775_23133"/>
</dbReference>